<organism evidence="2 3">
    <name type="scientific">Pyramimonas orientalis virus 01B</name>
    <dbReference type="NCBI Taxonomy" id="3134525"/>
    <lineage>
        <taxon>Viruses</taxon>
        <taxon>Varidnaviria</taxon>
        <taxon>Bamfordvirae</taxon>
        <taxon>Nucleocytoviricota</taxon>
        <taxon>Megaviricetes</taxon>
        <taxon>Imitervirales</taxon>
        <taxon>Allomimiviridae</taxon>
        <taxon>Heliosvirus</taxon>
        <taxon>Heliosvirus raunefjordenense</taxon>
    </lineage>
</organism>
<gene>
    <name evidence="2" type="ORF">HWQ62_00058</name>
</gene>
<reference evidence="2" key="1">
    <citation type="submission" date="2020-06" db="EMBL/GenBank/DDBJ databases">
        <title>Lateral gene transfer of anion-conducting channel rhodopsins between green algae and giant viruses.</title>
        <authorList>
            <person name="Rozenberg A."/>
            <person name="Oppermann J."/>
            <person name="Wietek J."/>
            <person name="Fernandez Lahore R.G."/>
            <person name="Sandaa R.-A."/>
            <person name="Bratbak G."/>
            <person name="Hegemann P."/>
            <person name="Beja O."/>
        </authorList>
    </citation>
    <scope>NUCLEOTIDE SEQUENCE</scope>
    <source>
        <strain evidence="2">01B</strain>
    </source>
</reference>
<dbReference type="Proteomes" id="UP001162120">
    <property type="component" value="Segment"/>
</dbReference>
<keyword evidence="1" id="KW-0175">Coiled coil</keyword>
<evidence type="ECO:0000313" key="2">
    <source>
        <dbReference type="EMBL" id="QOI90195.1"/>
    </source>
</evidence>
<accession>A0A7M3UNE6</accession>
<evidence type="ECO:0000256" key="1">
    <source>
        <dbReference type="SAM" id="Coils"/>
    </source>
</evidence>
<name>A0A7M3UNE6_9VIRU</name>
<dbReference type="EMBL" id="MT663534">
    <property type="protein sequence ID" value="QOI90195.1"/>
    <property type="molecule type" value="Genomic_DNA"/>
</dbReference>
<proteinExistence type="predicted"/>
<feature type="coiled-coil region" evidence="1">
    <location>
        <begin position="29"/>
        <end position="56"/>
    </location>
</feature>
<sequence>MMASIKLKYSNYIDMDEFLASMTSIKTYVHDLEERVLFLQRNLDQTTRENVRLKDNEKEMFKVSSIIAASNENAKLKSYISILEEQLHKRSDKVVYDSEANARCNDEEYVDVVIDKTTKEICLDIKPNAEEVQPIVIHVEEASGEDCIVTMEEECLNNICEVLDTHSTDTVSSLCNVSCPNIESQETEEMRQYTYKGILYLMDENNMLYENVEDEKGAVVGRRKWNKKTSKWKTIIEAK</sequence>
<protein>
    <submittedName>
        <fullName evidence="2">Uncharacterized protein</fullName>
    </submittedName>
</protein>
<keyword evidence="3" id="KW-1185">Reference proteome</keyword>
<evidence type="ECO:0000313" key="3">
    <source>
        <dbReference type="Proteomes" id="UP001162120"/>
    </source>
</evidence>